<evidence type="ECO:0000259" key="6">
    <source>
        <dbReference type="Pfam" id="PF26049"/>
    </source>
</evidence>
<reference evidence="7 8" key="1">
    <citation type="submission" date="2021-06" db="EMBL/GenBank/DDBJ databases">
        <authorList>
            <person name="Jeong J.W."/>
        </authorList>
    </citation>
    <scope>NUCLEOTIDE SEQUENCE [LARGE SCALE GENOMIC DNA]</scope>
    <source>
        <strain evidence="7 8">MMS21-TAE1-1</strain>
    </source>
</reference>
<evidence type="ECO:0000256" key="2">
    <source>
        <dbReference type="ARBA" id="ARBA00022552"/>
    </source>
</evidence>
<dbReference type="GO" id="GO:0008168">
    <property type="term" value="F:methyltransferase activity"/>
    <property type="evidence" value="ECO:0007669"/>
    <property type="project" value="UniProtKB-KW"/>
</dbReference>
<feature type="domain" description="Methyltransferase small" evidence="5">
    <location>
        <begin position="203"/>
        <end position="372"/>
    </location>
</feature>
<accession>A0ABS6I976</accession>
<evidence type="ECO:0000313" key="8">
    <source>
        <dbReference type="Proteomes" id="UP000824166"/>
    </source>
</evidence>
<dbReference type="GO" id="GO:0032259">
    <property type="term" value="P:methylation"/>
    <property type="evidence" value="ECO:0007669"/>
    <property type="project" value="UniProtKB-KW"/>
</dbReference>
<dbReference type="PANTHER" id="PTHR47816:SF5">
    <property type="entry name" value="RIBOSOMAL RNA LARGE SUBUNIT METHYLTRANSFERASE G"/>
    <property type="match status" value="1"/>
</dbReference>
<feature type="domain" description="RlmG N-terminal" evidence="6">
    <location>
        <begin position="9"/>
        <end position="181"/>
    </location>
</feature>
<keyword evidence="4" id="KW-0808">Transferase</keyword>
<keyword evidence="3 7" id="KW-0489">Methyltransferase</keyword>
<comment type="caution">
    <text evidence="7">The sequence shown here is derived from an EMBL/GenBank/DDBJ whole genome shotgun (WGS) entry which is preliminary data.</text>
</comment>
<dbReference type="InterPro" id="IPR007848">
    <property type="entry name" value="Small_mtfrase_dom"/>
</dbReference>
<evidence type="ECO:0000256" key="3">
    <source>
        <dbReference type="ARBA" id="ARBA00022603"/>
    </source>
</evidence>
<organism evidence="7 8">
    <name type="scientific">Paenarthrobacter aromaticivorans</name>
    <dbReference type="NCBI Taxonomy" id="2849150"/>
    <lineage>
        <taxon>Bacteria</taxon>
        <taxon>Bacillati</taxon>
        <taxon>Actinomycetota</taxon>
        <taxon>Actinomycetes</taxon>
        <taxon>Micrococcales</taxon>
        <taxon>Micrococcaceae</taxon>
        <taxon>Paenarthrobacter</taxon>
    </lineage>
</organism>
<dbReference type="PANTHER" id="PTHR47816">
    <property type="entry name" value="RIBOSOMAL RNA SMALL SUBUNIT METHYLTRANSFERASE C"/>
    <property type="match status" value="1"/>
</dbReference>
<evidence type="ECO:0000259" key="5">
    <source>
        <dbReference type="Pfam" id="PF05175"/>
    </source>
</evidence>
<dbReference type="Proteomes" id="UP000824166">
    <property type="component" value="Unassembled WGS sequence"/>
</dbReference>
<gene>
    <name evidence="7" type="ORF">KSW38_13830</name>
</gene>
<dbReference type="RefSeq" id="WP_216925498.1">
    <property type="nucleotide sequence ID" value="NZ_JAHOPC010000008.1"/>
</dbReference>
<dbReference type="Pfam" id="PF26049">
    <property type="entry name" value="RLMG_N"/>
    <property type="match status" value="1"/>
</dbReference>
<sequence length="377" mass="40263">MTAKQLESLFNALRRFPDVEAVNLQAYDATDKLLLQMAASDHILPETNAVVIGDRYGALTLGALVGTGVGHVRVNQDLYTGRLALQRNAEAAGLQGRFSSHELGAELLEGANLVLMQLPKSLAELEENADAVARYAAPDAVLLAGGRIKHMSLGMNKVLDRYFSSVQPQLARQKSRVLVASNPKPVSSEPPYPVVEQLQELGITVCAHGAAFSGARLDIGTRYLLTFLDRMPEARRVVDLGCGTGILATMFARHQPEASLVASDQSAAAVASAIATAAANGLESRISVIHDDALSTFEAGSADLVLLNPPFHLGASVHAGAALKMFEAAARVLAPGGELWTVYNSHLQYRPTLERLIGPTVEEGRNPKFTVTRSRRG</sequence>
<evidence type="ECO:0000256" key="1">
    <source>
        <dbReference type="ARBA" id="ARBA00022490"/>
    </source>
</evidence>
<keyword evidence="2" id="KW-0698">rRNA processing</keyword>
<dbReference type="PROSITE" id="PS00092">
    <property type="entry name" value="N6_MTASE"/>
    <property type="match status" value="1"/>
</dbReference>
<name>A0ABS6I976_9MICC</name>
<proteinExistence type="predicted"/>
<evidence type="ECO:0000256" key="4">
    <source>
        <dbReference type="ARBA" id="ARBA00022679"/>
    </source>
</evidence>
<dbReference type="CDD" id="cd02440">
    <property type="entry name" value="AdoMet_MTases"/>
    <property type="match status" value="1"/>
</dbReference>
<keyword evidence="1" id="KW-0963">Cytoplasm</keyword>
<dbReference type="InterPro" id="IPR002052">
    <property type="entry name" value="DNA_methylase_N6_adenine_CS"/>
</dbReference>
<dbReference type="Pfam" id="PF05175">
    <property type="entry name" value="MTS"/>
    <property type="match status" value="1"/>
</dbReference>
<dbReference type="EMBL" id="JAHOPC010000008">
    <property type="protein sequence ID" value="MBU8867366.1"/>
    <property type="molecule type" value="Genomic_DNA"/>
</dbReference>
<keyword evidence="8" id="KW-1185">Reference proteome</keyword>
<protein>
    <submittedName>
        <fullName evidence="7">Methyltransferase</fullName>
    </submittedName>
</protein>
<dbReference type="InterPro" id="IPR046977">
    <property type="entry name" value="RsmC/RlmG"/>
</dbReference>
<dbReference type="InterPro" id="IPR058679">
    <property type="entry name" value="RlmG_N"/>
</dbReference>
<evidence type="ECO:0000313" key="7">
    <source>
        <dbReference type="EMBL" id="MBU8867366.1"/>
    </source>
</evidence>